<evidence type="ECO:0008006" key="5">
    <source>
        <dbReference type="Google" id="ProtNLM"/>
    </source>
</evidence>
<protein>
    <recommendedName>
        <fullName evidence="5">t-SNARE coiled-coil homology domain-containing protein</fullName>
    </recommendedName>
</protein>
<name>A0AAU9SES5_THLAR</name>
<evidence type="ECO:0000313" key="3">
    <source>
        <dbReference type="EMBL" id="CAH2061277.1"/>
    </source>
</evidence>
<sequence>MGNLGFRSISEKVEALIFYCCKLRHSSARRSIWDTAQVFVWKGSGASHHTYIPQKIIYRCSSKNTLDDRYHIRKWWDEAMMDEVNKLIEKVDELTNWMRVECDENLERLNQLVTTPEMDTMRHNIKKVVDEIQQLKEAASKSEGNLLQFKMVVVFSVVVILLMALVIVLLVK</sequence>
<accession>A0AAU9SES5</accession>
<keyword evidence="2" id="KW-0472">Membrane</keyword>
<evidence type="ECO:0000313" key="4">
    <source>
        <dbReference type="Proteomes" id="UP000836841"/>
    </source>
</evidence>
<dbReference type="EMBL" id="OU466860">
    <property type="protein sequence ID" value="CAH2061277.1"/>
    <property type="molecule type" value="Genomic_DNA"/>
</dbReference>
<reference evidence="3 4" key="1">
    <citation type="submission" date="2022-03" db="EMBL/GenBank/DDBJ databases">
        <authorList>
            <person name="Nunn A."/>
            <person name="Chopra R."/>
            <person name="Nunn A."/>
            <person name="Contreras Garrido A."/>
        </authorList>
    </citation>
    <scope>NUCLEOTIDE SEQUENCE [LARGE SCALE GENOMIC DNA]</scope>
</reference>
<feature type="coiled-coil region" evidence="1">
    <location>
        <begin position="118"/>
        <end position="145"/>
    </location>
</feature>
<keyword evidence="1" id="KW-0175">Coiled coil</keyword>
<feature type="transmembrane region" description="Helical" evidence="2">
    <location>
        <begin position="151"/>
        <end position="171"/>
    </location>
</feature>
<gene>
    <name evidence="3" type="ORF">TAV2_LOCUS13924</name>
</gene>
<keyword evidence="4" id="KW-1185">Reference proteome</keyword>
<dbReference type="AlphaFoldDB" id="A0AAU9SES5"/>
<evidence type="ECO:0000256" key="1">
    <source>
        <dbReference type="SAM" id="Coils"/>
    </source>
</evidence>
<proteinExistence type="predicted"/>
<keyword evidence="2" id="KW-0812">Transmembrane</keyword>
<evidence type="ECO:0000256" key="2">
    <source>
        <dbReference type="SAM" id="Phobius"/>
    </source>
</evidence>
<dbReference type="Proteomes" id="UP000836841">
    <property type="component" value="Chromosome 4"/>
</dbReference>
<organism evidence="3 4">
    <name type="scientific">Thlaspi arvense</name>
    <name type="common">Field penny-cress</name>
    <dbReference type="NCBI Taxonomy" id="13288"/>
    <lineage>
        <taxon>Eukaryota</taxon>
        <taxon>Viridiplantae</taxon>
        <taxon>Streptophyta</taxon>
        <taxon>Embryophyta</taxon>
        <taxon>Tracheophyta</taxon>
        <taxon>Spermatophyta</taxon>
        <taxon>Magnoliopsida</taxon>
        <taxon>eudicotyledons</taxon>
        <taxon>Gunneridae</taxon>
        <taxon>Pentapetalae</taxon>
        <taxon>rosids</taxon>
        <taxon>malvids</taxon>
        <taxon>Brassicales</taxon>
        <taxon>Brassicaceae</taxon>
        <taxon>Thlaspideae</taxon>
        <taxon>Thlaspi</taxon>
    </lineage>
</organism>
<keyword evidence="2" id="KW-1133">Transmembrane helix</keyword>